<dbReference type="PANTHER" id="PTHR23183:SF0">
    <property type="entry name" value="NUCLEOLAR PROTEIN 14"/>
    <property type="match status" value="1"/>
</dbReference>
<dbReference type="STRING" id="200361.A0A453SVT0"/>
<accession>A0A453SVT0</accession>
<dbReference type="PANTHER" id="PTHR23183">
    <property type="entry name" value="NOP14"/>
    <property type="match status" value="1"/>
</dbReference>
<keyword evidence="4" id="KW-0698">rRNA processing</keyword>
<dbReference type="Proteomes" id="UP000015105">
    <property type="component" value="Chromosome 7D"/>
</dbReference>
<evidence type="ECO:0000256" key="7">
    <source>
        <dbReference type="SAM" id="MobiDB-lite"/>
    </source>
</evidence>
<feature type="compositionally biased region" description="Acidic residues" evidence="7">
    <location>
        <begin position="108"/>
        <end position="133"/>
    </location>
</feature>
<comment type="function">
    <text evidence="6">Involved in nucleolar processing of pre-18S ribosomal RNA. Has a role in the nuclear export of 40S pre-ribosomal subunit to the cytoplasm.</text>
</comment>
<dbReference type="GO" id="GO:0030490">
    <property type="term" value="P:maturation of SSU-rRNA"/>
    <property type="evidence" value="ECO:0007669"/>
    <property type="project" value="TreeGrafter"/>
</dbReference>
<dbReference type="Pfam" id="PF04147">
    <property type="entry name" value="Nop14"/>
    <property type="match status" value="1"/>
</dbReference>
<keyword evidence="3" id="KW-0690">Ribosome biogenesis</keyword>
<reference evidence="8" key="5">
    <citation type="journal article" date="2021" name="G3 (Bethesda)">
        <title>Aegilops tauschii genome assembly Aet v5.0 features greater sequence contiguity and improved annotation.</title>
        <authorList>
            <person name="Wang L."/>
            <person name="Zhu T."/>
            <person name="Rodriguez J.C."/>
            <person name="Deal K.R."/>
            <person name="Dubcovsky J."/>
            <person name="McGuire P.E."/>
            <person name="Lux T."/>
            <person name="Spannagl M."/>
            <person name="Mayer K.F.X."/>
            <person name="Baldrich P."/>
            <person name="Meyers B.C."/>
            <person name="Huo N."/>
            <person name="Gu Y.Q."/>
            <person name="Zhou H."/>
            <person name="Devos K.M."/>
            <person name="Bennetzen J.L."/>
            <person name="Unver T."/>
            <person name="Budak H."/>
            <person name="Gulick P.J."/>
            <person name="Galiba G."/>
            <person name="Kalapos B."/>
            <person name="Nelson D.R."/>
            <person name="Li P."/>
            <person name="You F.M."/>
            <person name="Luo M.C."/>
            <person name="Dvorak J."/>
        </authorList>
    </citation>
    <scope>NUCLEOTIDE SEQUENCE [LARGE SCALE GENOMIC DNA]</scope>
    <source>
        <strain evidence="8">cv. AL8/78</strain>
    </source>
</reference>
<evidence type="ECO:0000256" key="6">
    <source>
        <dbReference type="ARBA" id="ARBA00024695"/>
    </source>
</evidence>
<evidence type="ECO:0000313" key="8">
    <source>
        <dbReference type="EnsemblPlants" id="AET7Gv21118600.1"/>
    </source>
</evidence>
<name>A0A453SVT0_AEGTS</name>
<evidence type="ECO:0000256" key="2">
    <source>
        <dbReference type="ARBA" id="ARBA00007466"/>
    </source>
</evidence>
<feature type="region of interest" description="Disordered" evidence="7">
    <location>
        <begin position="1"/>
        <end position="23"/>
    </location>
</feature>
<keyword evidence="5" id="KW-0539">Nucleus</keyword>
<proteinExistence type="inferred from homology"/>
<reference evidence="8" key="4">
    <citation type="submission" date="2019-03" db="UniProtKB">
        <authorList>
            <consortium name="EnsemblPlants"/>
        </authorList>
    </citation>
    <scope>IDENTIFICATION</scope>
</reference>
<keyword evidence="9" id="KW-1185">Reference proteome</keyword>
<evidence type="ECO:0000256" key="3">
    <source>
        <dbReference type="ARBA" id="ARBA00022517"/>
    </source>
</evidence>
<dbReference type="GO" id="GO:0032040">
    <property type="term" value="C:small-subunit processome"/>
    <property type="evidence" value="ECO:0007669"/>
    <property type="project" value="InterPro"/>
</dbReference>
<comment type="subcellular location">
    <subcellularLocation>
        <location evidence="1">Nucleus</location>
        <location evidence="1">Nucleolus</location>
    </subcellularLocation>
</comment>
<sequence length="247" mass="27892">MVMDQRARPSDRTKIPEELAQEEKERLEILKERHKWMLGTAESSDEEDDDSEDGDHHMKAENSKPISGDDLGDSFSFDEPTKRKKGWVDEIYENEARKIGEGVASGDEGSDDNGEDEDEDEEEDAGDEEDSSDNDFRNMPARDWEQSDDGEAVVEEDEKDDVKDKEQVIGNKVIKTNAQNLKRVSNTKQKPHGKDEDHPFVIEAPNNLQDLCSLVDGRSETEVAEIISRIRTCNSIRLGRGACKLVP</sequence>
<evidence type="ECO:0000256" key="5">
    <source>
        <dbReference type="ARBA" id="ARBA00023242"/>
    </source>
</evidence>
<feature type="compositionally biased region" description="Basic and acidic residues" evidence="7">
    <location>
        <begin position="134"/>
        <end position="145"/>
    </location>
</feature>
<dbReference type="InterPro" id="IPR007276">
    <property type="entry name" value="Nop14"/>
</dbReference>
<evidence type="ECO:0000256" key="4">
    <source>
        <dbReference type="ARBA" id="ARBA00022552"/>
    </source>
</evidence>
<feature type="compositionally biased region" description="Acidic residues" evidence="7">
    <location>
        <begin position="146"/>
        <end position="159"/>
    </location>
</feature>
<reference evidence="8" key="3">
    <citation type="journal article" date="2017" name="Nature">
        <title>Genome sequence of the progenitor of the wheat D genome Aegilops tauschii.</title>
        <authorList>
            <person name="Luo M.C."/>
            <person name="Gu Y.Q."/>
            <person name="Puiu D."/>
            <person name="Wang H."/>
            <person name="Twardziok S.O."/>
            <person name="Deal K.R."/>
            <person name="Huo N."/>
            <person name="Zhu T."/>
            <person name="Wang L."/>
            <person name="Wang Y."/>
            <person name="McGuire P.E."/>
            <person name="Liu S."/>
            <person name="Long H."/>
            <person name="Ramasamy R.K."/>
            <person name="Rodriguez J.C."/>
            <person name="Van S.L."/>
            <person name="Yuan L."/>
            <person name="Wang Z."/>
            <person name="Xia Z."/>
            <person name="Xiao L."/>
            <person name="Anderson O.D."/>
            <person name="Ouyang S."/>
            <person name="Liang Y."/>
            <person name="Zimin A.V."/>
            <person name="Pertea G."/>
            <person name="Qi P."/>
            <person name="Bennetzen J.L."/>
            <person name="Dai X."/>
            <person name="Dawson M.W."/>
            <person name="Muller H.G."/>
            <person name="Kugler K."/>
            <person name="Rivarola-Duarte L."/>
            <person name="Spannagl M."/>
            <person name="Mayer K.F.X."/>
            <person name="Lu F.H."/>
            <person name="Bevan M.W."/>
            <person name="Leroy P."/>
            <person name="Li P."/>
            <person name="You F.M."/>
            <person name="Sun Q."/>
            <person name="Liu Z."/>
            <person name="Lyons E."/>
            <person name="Wicker T."/>
            <person name="Salzberg S.L."/>
            <person name="Devos K.M."/>
            <person name="Dvorak J."/>
        </authorList>
    </citation>
    <scope>NUCLEOTIDE SEQUENCE [LARGE SCALE GENOMIC DNA]</scope>
    <source>
        <strain evidence="8">cv. AL8/78</strain>
    </source>
</reference>
<comment type="similarity">
    <text evidence="2">Belongs to the NOP14 family.</text>
</comment>
<dbReference type="GO" id="GO:0030692">
    <property type="term" value="C:Noc4p-Nop14p complex"/>
    <property type="evidence" value="ECO:0007669"/>
    <property type="project" value="TreeGrafter"/>
</dbReference>
<reference evidence="9" key="1">
    <citation type="journal article" date="2014" name="Science">
        <title>Ancient hybridizations among the ancestral genomes of bread wheat.</title>
        <authorList>
            <consortium name="International Wheat Genome Sequencing Consortium,"/>
            <person name="Marcussen T."/>
            <person name="Sandve S.R."/>
            <person name="Heier L."/>
            <person name="Spannagl M."/>
            <person name="Pfeifer M."/>
            <person name="Jakobsen K.S."/>
            <person name="Wulff B.B."/>
            <person name="Steuernagel B."/>
            <person name="Mayer K.F."/>
            <person name="Olsen O.A."/>
        </authorList>
    </citation>
    <scope>NUCLEOTIDE SEQUENCE [LARGE SCALE GENOMIC DNA]</scope>
    <source>
        <strain evidence="9">cv. AL8/78</strain>
    </source>
</reference>
<dbReference type="AlphaFoldDB" id="A0A453SVT0"/>
<dbReference type="EnsemblPlants" id="AET7Gv21118600.1">
    <property type="protein sequence ID" value="AET7Gv21118600.1"/>
    <property type="gene ID" value="AET7Gv21118600"/>
</dbReference>
<protein>
    <submittedName>
        <fullName evidence="8">Uncharacterized protein</fullName>
    </submittedName>
</protein>
<feature type="compositionally biased region" description="Acidic residues" evidence="7">
    <location>
        <begin position="43"/>
        <end position="53"/>
    </location>
</feature>
<reference evidence="9" key="2">
    <citation type="journal article" date="2017" name="Nat. Plants">
        <title>The Aegilops tauschii genome reveals multiple impacts of transposons.</title>
        <authorList>
            <person name="Zhao G."/>
            <person name="Zou C."/>
            <person name="Li K."/>
            <person name="Wang K."/>
            <person name="Li T."/>
            <person name="Gao L."/>
            <person name="Zhang X."/>
            <person name="Wang H."/>
            <person name="Yang Z."/>
            <person name="Liu X."/>
            <person name="Jiang W."/>
            <person name="Mao L."/>
            <person name="Kong X."/>
            <person name="Jiao Y."/>
            <person name="Jia J."/>
        </authorList>
    </citation>
    <scope>NUCLEOTIDE SEQUENCE [LARGE SCALE GENOMIC DNA]</scope>
    <source>
        <strain evidence="9">cv. AL8/78</strain>
    </source>
</reference>
<feature type="region of interest" description="Disordered" evidence="7">
    <location>
        <begin position="35"/>
        <end position="166"/>
    </location>
</feature>
<dbReference type="Gramene" id="AET7Gv21118600.1">
    <property type="protein sequence ID" value="AET7Gv21118600.1"/>
    <property type="gene ID" value="AET7Gv21118600"/>
</dbReference>
<evidence type="ECO:0000256" key="1">
    <source>
        <dbReference type="ARBA" id="ARBA00004604"/>
    </source>
</evidence>
<evidence type="ECO:0000313" key="9">
    <source>
        <dbReference type="Proteomes" id="UP000015105"/>
    </source>
</evidence>
<organism evidence="8 9">
    <name type="scientific">Aegilops tauschii subsp. strangulata</name>
    <name type="common">Goatgrass</name>
    <dbReference type="NCBI Taxonomy" id="200361"/>
    <lineage>
        <taxon>Eukaryota</taxon>
        <taxon>Viridiplantae</taxon>
        <taxon>Streptophyta</taxon>
        <taxon>Embryophyta</taxon>
        <taxon>Tracheophyta</taxon>
        <taxon>Spermatophyta</taxon>
        <taxon>Magnoliopsida</taxon>
        <taxon>Liliopsida</taxon>
        <taxon>Poales</taxon>
        <taxon>Poaceae</taxon>
        <taxon>BOP clade</taxon>
        <taxon>Pooideae</taxon>
        <taxon>Triticodae</taxon>
        <taxon>Triticeae</taxon>
        <taxon>Triticinae</taxon>
        <taxon>Aegilops</taxon>
    </lineage>
</organism>